<dbReference type="AlphaFoldDB" id="A0A2P2QYH1"/>
<accession>A0A2P2QYH1</accession>
<evidence type="ECO:0000256" key="1">
    <source>
        <dbReference type="SAM" id="Phobius"/>
    </source>
</evidence>
<keyword evidence="1" id="KW-0472">Membrane</keyword>
<name>A0A2P2QYH1_RHIMU</name>
<keyword evidence="1" id="KW-0812">Transmembrane</keyword>
<organism evidence="2">
    <name type="scientific">Rhizophora mucronata</name>
    <name type="common">Asiatic mangrove</name>
    <dbReference type="NCBI Taxonomy" id="61149"/>
    <lineage>
        <taxon>Eukaryota</taxon>
        <taxon>Viridiplantae</taxon>
        <taxon>Streptophyta</taxon>
        <taxon>Embryophyta</taxon>
        <taxon>Tracheophyta</taxon>
        <taxon>Spermatophyta</taxon>
        <taxon>Magnoliopsida</taxon>
        <taxon>eudicotyledons</taxon>
        <taxon>Gunneridae</taxon>
        <taxon>Pentapetalae</taxon>
        <taxon>rosids</taxon>
        <taxon>fabids</taxon>
        <taxon>Malpighiales</taxon>
        <taxon>Rhizophoraceae</taxon>
        <taxon>Rhizophora</taxon>
    </lineage>
</organism>
<evidence type="ECO:0000313" key="2">
    <source>
        <dbReference type="EMBL" id="MBX71924.1"/>
    </source>
</evidence>
<sequence length="58" mass="6876">MQQYYIGIFGIQQKTLEFRDCIHQNGLDNVGIFFLSIYIVFHVINHIFLVSMHIMLCI</sequence>
<protein>
    <submittedName>
        <fullName evidence="2">Uncharacterized protein</fullName>
    </submittedName>
</protein>
<feature type="transmembrane region" description="Helical" evidence="1">
    <location>
        <begin position="32"/>
        <end position="56"/>
    </location>
</feature>
<reference evidence="2" key="1">
    <citation type="submission" date="2018-02" db="EMBL/GenBank/DDBJ databases">
        <title>Rhizophora mucronata_Transcriptome.</title>
        <authorList>
            <person name="Meera S.P."/>
            <person name="Sreeshan A."/>
            <person name="Augustine A."/>
        </authorList>
    </citation>
    <scope>NUCLEOTIDE SEQUENCE</scope>
    <source>
        <tissue evidence="2">Leaf</tissue>
    </source>
</reference>
<dbReference type="EMBL" id="GGEC01091440">
    <property type="protein sequence ID" value="MBX71924.1"/>
    <property type="molecule type" value="Transcribed_RNA"/>
</dbReference>
<proteinExistence type="predicted"/>
<keyword evidence="1" id="KW-1133">Transmembrane helix</keyword>